<comment type="caution">
    <text evidence="3">The sequence shown here is derived from an EMBL/GenBank/DDBJ whole genome shotgun (WGS) entry which is preliminary data.</text>
</comment>
<dbReference type="AlphaFoldDB" id="A0A418AQB8"/>
<organism evidence="3 4">
    <name type="scientific">Aphanomyces invadans</name>
    <dbReference type="NCBI Taxonomy" id="157072"/>
    <lineage>
        <taxon>Eukaryota</taxon>
        <taxon>Sar</taxon>
        <taxon>Stramenopiles</taxon>
        <taxon>Oomycota</taxon>
        <taxon>Saprolegniomycetes</taxon>
        <taxon>Saprolegniales</taxon>
        <taxon>Verrucalvaceae</taxon>
        <taxon>Aphanomyces</taxon>
    </lineage>
</organism>
<feature type="chain" id="PRO_5019456491" evidence="2">
    <location>
        <begin position="18"/>
        <end position="1091"/>
    </location>
</feature>
<dbReference type="EMBL" id="QUSY01000786">
    <property type="protein sequence ID" value="RHY27372.1"/>
    <property type="molecule type" value="Genomic_DNA"/>
</dbReference>
<accession>A0A418AQB8</accession>
<feature type="signal peptide" evidence="2">
    <location>
        <begin position="1"/>
        <end position="17"/>
    </location>
</feature>
<evidence type="ECO:0000256" key="1">
    <source>
        <dbReference type="SAM" id="MobiDB-lite"/>
    </source>
</evidence>
<keyword evidence="4" id="KW-1185">Reference proteome</keyword>
<dbReference type="Proteomes" id="UP000285060">
    <property type="component" value="Unassembled WGS sequence"/>
</dbReference>
<feature type="region of interest" description="Disordered" evidence="1">
    <location>
        <begin position="380"/>
        <end position="399"/>
    </location>
</feature>
<evidence type="ECO:0000313" key="4">
    <source>
        <dbReference type="Proteomes" id="UP000285060"/>
    </source>
</evidence>
<evidence type="ECO:0000256" key="2">
    <source>
        <dbReference type="SAM" id="SignalP"/>
    </source>
</evidence>
<evidence type="ECO:0000313" key="3">
    <source>
        <dbReference type="EMBL" id="RHY27372.1"/>
    </source>
</evidence>
<protein>
    <submittedName>
        <fullName evidence="3">Uncharacterized protein</fullName>
    </submittedName>
</protein>
<gene>
    <name evidence="3" type="ORF">DYB32_006830</name>
</gene>
<reference evidence="3 4" key="1">
    <citation type="submission" date="2018-08" db="EMBL/GenBank/DDBJ databases">
        <title>Aphanomyces genome sequencing and annotation.</title>
        <authorList>
            <person name="Minardi D."/>
            <person name="Oidtmann B."/>
            <person name="Van Der Giezen M."/>
            <person name="Studholme D.J."/>
        </authorList>
    </citation>
    <scope>NUCLEOTIDE SEQUENCE [LARGE SCALE GENOMIC DNA]</scope>
    <source>
        <strain evidence="3 4">NJM0002</strain>
    </source>
</reference>
<sequence length="1091" mass="120298">MAQWWIFSAASVPFVVSNLASYLRQREEDALMCLYTFDSPDFASRIPTCPFGHLVPTQGLLTPLGDDQVGYRWSPTDTINTVQVQSSDVMESMAFYEPTLRKRGVTFEMVFRLFKPAEANVNVNLFAIASPYDDCTNPGFRVEVSDRHLLVLIFYVLKPDNSVQVCFEQHFYSMMEKRGVIPCQIPFGASPRVDTGHLPPIVHALITIVPNDPDPGAWTSVFRVGYADADGTPRECIAYNSMEGVRGMADFSKVHGNYKLYIGNNGRRVKHRVHRKGPHVTSPPPPGPTAPPTEVTMFDEVGNMIKMLLPQIGGFFLAFNGKKLVEVSTAGISFGDGGRVYGVGDIDQWVKRAFSKLKDSAPLQLRKSDIFNQLVAIRGGTPTPLPTPQPSTDWSKNPLHARYPPPNASIDMDMFFFAIAAKSFNLNRLKDIQSMDLPHMGMYQRNRTTTMMQDTSVEIQLWAFTSNQRTHPPLVMTRWPEFGTLTRCLAEPSTPSKHGAVINASTQINDACVVYTPPPGLSNENIPGGNPYLVNRRAALPFSTFGYAVAANIKAVATVHVFVNSSTGSKSSKKNQAVGVMTNTILISPPYEYQSGPLDGGKRQLSLDLHAVRPLHPKALLRVTLKSGMEATLAIPSDPLRNTSRAAHCGMQQRFGDVCLARDANSTGVEYEITGMWLSSTHMTFRGNWGQIQAALQDIVVTDVVRYAHVTKLKVKIESLTPHLLTFPVVKRTILVQFRPVATSSIALLAVESPDEADCTPLFFVLPCVCEESFGGRSGIWGSLFSAFVVALVVGMWQNRTAAGRAALLAQRTVQTSSEYNAIVRQFKGVLQEPNMHAVVALLTLCKTRHEMLIALAGVTLVLTEVQTMPQFWSVLLSQPRDDIDPDKLDRMLRWYCRLVGRSWINEVLEAAVNAVHSSGQTTEEHAWSVVVETLKANLALVPLEIALLSTVGLAPPFGFVDHFLRPSLQAAIPHLTKTVQAVVASHVDNATWMLPLAQIVLQQGLKASYTPQMTCLSGGCHELMPHALLHLLCLVKRYEEGMVALCQRQDRDDVPSVGVRLEQIIEALGITKQMYTDLVGLTTSTAMSID</sequence>
<proteinExistence type="predicted"/>
<name>A0A418AQB8_9STRA</name>
<keyword evidence="2" id="KW-0732">Signal</keyword>